<evidence type="ECO:0000313" key="2">
    <source>
        <dbReference type="Proteomes" id="UP000248662"/>
    </source>
</evidence>
<proteinExistence type="predicted"/>
<organism evidence="1 2">
    <name type="scientific">Acinetobacter baumannii</name>
    <dbReference type="NCBI Taxonomy" id="470"/>
    <lineage>
        <taxon>Bacteria</taxon>
        <taxon>Pseudomonadati</taxon>
        <taxon>Pseudomonadota</taxon>
        <taxon>Gammaproteobacteria</taxon>
        <taxon>Moraxellales</taxon>
        <taxon>Moraxellaceae</taxon>
        <taxon>Acinetobacter</taxon>
        <taxon>Acinetobacter calcoaceticus/baumannii complex</taxon>
    </lineage>
</organism>
<dbReference type="AlphaFoldDB" id="A0A2I8CZB7"/>
<accession>A0A2I8CZB7</accession>
<name>A0A2I8CZB7_ACIBA</name>
<protein>
    <submittedName>
        <fullName evidence="1">Uncharacterized protein</fullName>
    </submittedName>
</protein>
<comment type="caution">
    <text evidence="1">The sequence shown here is derived from an EMBL/GenBank/DDBJ whole genome shotgun (WGS) entry which is preliminary data.</text>
</comment>
<dbReference type="RefSeq" id="WP_006582499.1">
    <property type="nucleotide sequence ID" value="NZ_CP026129.1"/>
</dbReference>
<dbReference type="EMBL" id="QKWF01000316">
    <property type="protein sequence ID" value="PZM07677.1"/>
    <property type="molecule type" value="Genomic_DNA"/>
</dbReference>
<reference evidence="1 2" key="1">
    <citation type="submission" date="2018-06" db="EMBL/GenBank/DDBJ databases">
        <title>Carbapenemase-producing Acinetobacter spp. from environmental sources in an hospital from French Polynesia.</title>
        <authorList>
            <person name="Bonnin R.A."/>
            <person name="Levy M."/>
            <person name="Cuzon G."/>
            <person name="Dortet L."/>
            <person name="Naas T."/>
        </authorList>
    </citation>
    <scope>NUCLEOTIDE SEQUENCE [LARGE SCALE GENOMIC DNA]</scope>
    <source>
        <strain evidence="1 2">R10</strain>
    </source>
</reference>
<evidence type="ECO:0000313" key="1">
    <source>
        <dbReference type="EMBL" id="PZM07677.1"/>
    </source>
</evidence>
<gene>
    <name evidence="1" type="ORF">DOL94_18720</name>
</gene>
<sequence length="172" mass="17713">MNTLVKTALSIIGFGIAMSAAHATDTYTPPTTQYPQGCTELCGQASIPIKLEVPKKCELSDVSGSIVLNSNTGAGTGGFKVGANAPYNLLVTTDNQTSTTASAVKFGANSIPTTVTTTRGSTPILLGTVKTNEPMALVVPNAYNIAIQAGGSWGVSKPAGTYTDKYNIAVYF</sequence>
<dbReference type="Proteomes" id="UP000248662">
    <property type="component" value="Unassembled WGS sequence"/>
</dbReference>